<comment type="caution">
    <text evidence="2">The sequence shown here is derived from an EMBL/GenBank/DDBJ whole genome shotgun (WGS) entry which is preliminary data.</text>
</comment>
<dbReference type="AlphaFoldDB" id="A0A9J6FW87"/>
<dbReference type="PANTHER" id="PTHR24111">
    <property type="entry name" value="LEUCINE-RICH REPEAT-CONTAINING PROTEIN 34"/>
    <property type="match status" value="1"/>
</dbReference>
<dbReference type="SUPFAM" id="SSF52047">
    <property type="entry name" value="RNI-like"/>
    <property type="match status" value="2"/>
</dbReference>
<sequence length="518" mass="57961">MSAIAKELEINTSLTKLTVEMSWQWRCPEAVFTALQCNTTLKELSVTDCHICGECEEALALLLQMNTGLRLLYMRDVYVSGSPLPVLAAALTSNTTLESLHLHQERYHLALNVIVELCNALRVNRTLKKLQFEAKVSPEEPRFKACKELGSTEQEMLLRKSEFICFSEAASNKSKHPEHVKHAKHVKNVKHRQLEMCLFDQSRFSFRAVLVEQLAQDECYGRVQLPWTEPHLPGLTAALASAFAGFEELHLCDTHCMSEAGLKQLFDVLASNKCVRTLKVCVSGDAGEKGRGLCEMLKVNRSIECLDLDIRDDIKFLEEVLHALAENVGITKIVLTIYEVCELETATAFSYFGAHNKVATDFVCTSGSDLPPSLWSSSRRDFCTTGPYLRLKGCNVCMIGREVSLYEAVRRNRGALNRAVEFVVSPSLDRQCAEGFEHFSGRPCLLKHLKKVSGKTELEALLAVAAAEYYLRDNYLLITGIAQHSVKCHPSKATQVDALNKHCWLAIVRHLKVADVLT</sequence>
<evidence type="ECO:0000256" key="1">
    <source>
        <dbReference type="ARBA" id="ARBA00022737"/>
    </source>
</evidence>
<dbReference type="Gene3D" id="3.80.10.10">
    <property type="entry name" value="Ribonuclease Inhibitor"/>
    <property type="match status" value="2"/>
</dbReference>
<dbReference type="InterPro" id="IPR052201">
    <property type="entry name" value="LRR-containing_regulator"/>
</dbReference>
<dbReference type="VEuPathDB" id="VectorBase:HLOH_057179"/>
<name>A0A9J6FW87_HAELO</name>
<organism evidence="2 3">
    <name type="scientific">Haemaphysalis longicornis</name>
    <name type="common">Bush tick</name>
    <dbReference type="NCBI Taxonomy" id="44386"/>
    <lineage>
        <taxon>Eukaryota</taxon>
        <taxon>Metazoa</taxon>
        <taxon>Ecdysozoa</taxon>
        <taxon>Arthropoda</taxon>
        <taxon>Chelicerata</taxon>
        <taxon>Arachnida</taxon>
        <taxon>Acari</taxon>
        <taxon>Parasitiformes</taxon>
        <taxon>Ixodida</taxon>
        <taxon>Ixodoidea</taxon>
        <taxon>Ixodidae</taxon>
        <taxon>Haemaphysalinae</taxon>
        <taxon>Haemaphysalis</taxon>
    </lineage>
</organism>
<evidence type="ECO:0000313" key="2">
    <source>
        <dbReference type="EMBL" id="KAH9367035.1"/>
    </source>
</evidence>
<dbReference type="Proteomes" id="UP000821853">
    <property type="component" value="Chromosome 2"/>
</dbReference>
<keyword evidence="3" id="KW-1185">Reference proteome</keyword>
<dbReference type="OrthoDB" id="8436363at2759"/>
<dbReference type="EMBL" id="JABSTR010000004">
    <property type="protein sequence ID" value="KAH9367035.1"/>
    <property type="molecule type" value="Genomic_DNA"/>
</dbReference>
<dbReference type="InterPro" id="IPR032675">
    <property type="entry name" value="LRR_dom_sf"/>
</dbReference>
<reference evidence="2 3" key="1">
    <citation type="journal article" date="2020" name="Cell">
        <title>Large-Scale Comparative Analyses of Tick Genomes Elucidate Their Genetic Diversity and Vector Capacities.</title>
        <authorList>
            <consortium name="Tick Genome and Microbiome Consortium (TIGMIC)"/>
            <person name="Jia N."/>
            <person name="Wang J."/>
            <person name="Shi W."/>
            <person name="Du L."/>
            <person name="Sun Y."/>
            <person name="Zhan W."/>
            <person name="Jiang J.F."/>
            <person name="Wang Q."/>
            <person name="Zhang B."/>
            <person name="Ji P."/>
            <person name="Bell-Sakyi L."/>
            <person name="Cui X.M."/>
            <person name="Yuan T.T."/>
            <person name="Jiang B.G."/>
            <person name="Yang W.F."/>
            <person name="Lam T.T."/>
            <person name="Chang Q.C."/>
            <person name="Ding S.J."/>
            <person name="Wang X.J."/>
            <person name="Zhu J.G."/>
            <person name="Ruan X.D."/>
            <person name="Zhao L."/>
            <person name="Wei J.T."/>
            <person name="Ye R.Z."/>
            <person name="Que T.C."/>
            <person name="Du C.H."/>
            <person name="Zhou Y.H."/>
            <person name="Cheng J.X."/>
            <person name="Dai P.F."/>
            <person name="Guo W.B."/>
            <person name="Han X.H."/>
            <person name="Huang E.J."/>
            <person name="Li L.F."/>
            <person name="Wei W."/>
            <person name="Gao Y.C."/>
            <person name="Liu J.Z."/>
            <person name="Shao H.Z."/>
            <person name="Wang X."/>
            <person name="Wang C.C."/>
            <person name="Yang T.C."/>
            <person name="Huo Q.B."/>
            <person name="Li W."/>
            <person name="Chen H.Y."/>
            <person name="Chen S.E."/>
            <person name="Zhou L.G."/>
            <person name="Ni X.B."/>
            <person name="Tian J.H."/>
            <person name="Sheng Y."/>
            <person name="Liu T."/>
            <person name="Pan Y.S."/>
            <person name="Xia L.Y."/>
            <person name="Li J."/>
            <person name="Zhao F."/>
            <person name="Cao W.C."/>
        </authorList>
    </citation>
    <scope>NUCLEOTIDE SEQUENCE [LARGE SCALE GENOMIC DNA]</scope>
    <source>
        <strain evidence="2">HaeL-2018</strain>
    </source>
</reference>
<evidence type="ECO:0000313" key="3">
    <source>
        <dbReference type="Proteomes" id="UP000821853"/>
    </source>
</evidence>
<accession>A0A9J6FW87</accession>
<proteinExistence type="predicted"/>
<protein>
    <recommendedName>
        <fullName evidence="4">Ran gtpase-activating protein</fullName>
    </recommendedName>
</protein>
<keyword evidence="1" id="KW-0677">Repeat</keyword>
<gene>
    <name evidence="2" type="ORF">HPB48_000173</name>
</gene>
<dbReference type="PANTHER" id="PTHR24111:SF0">
    <property type="entry name" value="LEUCINE-RICH REPEAT-CONTAINING PROTEIN"/>
    <property type="match status" value="1"/>
</dbReference>
<evidence type="ECO:0008006" key="4">
    <source>
        <dbReference type="Google" id="ProtNLM"/>
    </source>
</evidence>